<dbReference type="Proteomes" id="UP000248014">
    <property type="component" value="Unassembled WGS sequence"/>
</dbReference>
<comment type="similarity">
    <text evidence="1 5">Belongs to the antibiotic N-acetyltransferase family.</text>
</comment>
<sequence>MRTLLTVDDLTRDLFALGIGAKDIVLVHAGLRSIGPMIAGPDTLIAALRQVVGPEGTIMAYADWQGAPEAACDEEGHILREWRDHVLPFDPAASRAIRDNGAFPEFLRTTLGALRSVSPGPSMVALGAKAKWLLDPHPLDYGYGPGTPLARLVEAGGKVAMIGAPWETMTLLHHAEHLADIPGKRVVRWDVPFLEDGQTVWRTVEEFDTGNPAVEGLDDDYFDEVVRDFVATGQGSQGTIGAASALLVDAPAMTRFAVDWLESRFGP</sequence>
<comment type="caution">
    <text evidence="6">The sequence shown here is derived from an EMBL/GenBank/DDBJ whole genome shotgun (WGS) entry which is preliminary data.</text>
</comment>
<dbReference type="GO" id="GO:0046677">
    <property type="term" value="P:response to antibiotic"/>
    <property type="evidence" value="ECO:0007669"/>
    <property type="project" value="UniProtKB-KW"/>
</dbReference>
<keyword evidence="5" id="KW-0046">Antibiotic resistance</keyword>
<evidence type="ECO:0000256" key="5">
    <source>
        <dbReference type="RuleBase" id="RU365031"/>
    </source>
</evidence>
<dbReference type="InterPro" id="IPR003679">
    <property type="entry name" value="Amioglycoside_AcTrfase"/>
</dbReference>
<keyword evidence="4 5" id="KW-0012">Acyltransferase</keyword>
<keyword evidence="7" id="KW-1185">Reference proteome</keyword>
<evidence type="ECO:0000256" key="4">
    <source>
        <dbReference type="ARBA" id="ARBA00023315"/>
    </source>
</evidence>
<dbReference type="GO" id="GO:0046353">
    <property type="term" value="F:aminoglycoside 3-N-acetyltransferase activity"/>
    <property type="evidence" value="ECO:0007669"/>
    <property type="project" value="UniProtKB-EC"/>
</dbReference>
<gene>
    <name evidence="6" type="ORF">C7451_10732</name>
</gene>
<organism evidence="6 7">
    <name type="scientific">Blastomonas natatoria</name>
    <dbReference type="NCBI Taxonomy" id="34015"/>
    <lineage>
        <taxon>Bacteria</taxon>
        <taxon>Pseudomonadati</taxon>
        <taxon>Pseudomonadota</taxon>
        <taxon>Alphaproteobacteria</taxon>
        <taxon>Sphingomonadales</taxon>
        <taxon>Sphingomonadaceae</taxon>
        <taxon>Blastomonas</taxon>
    </lineage>
</organism>
<proteinExistence type="inferred from homology"/>
<dbReference type="NCBIfam" id="NF033082">
    <property type="entry name" value="AAC_3"/>
    <property type="match status" value="1"/>
</dbReference>
<evidence type="ECO:0000256" key="1">
    <source>
        <dbReference type="ARBA" id="ARBA00006383"/>
    </source>
</evidence>
<dbReference type="EMBL" id="QJJM01000007">
    <property type="protein sequence ID" value="PXW75064.1"/>
    <property type="molecule type" value="Genomic_DNA"/>
</dbReference>
<dbReference type="EC" id="2.3.1.-" evidence="5"/>
<evidence type="ECO:0000313" key="7">
    <source>
        <dbReference type="Proteomes" id="UP000248014"/>
    </source>
</evidence>
<protein>
    <recommendedName>
        <fullName evidence="2 5">Aminoglycoside N(3)-acetyltransferase</fullName>
        <ecNumber evidence="5">2.3.1.-</ecNumber>
    </recommendedName>
</protein>
<name>A0A2V3V1X2_9SPHN</name>
<dbReference type="SUPFAM" id="SSF110710">
    <property type="entry name" value="TTHA0583/YokD-like"/>
    <property type="match status" value="1"/>
</dbReference>
<dbReference type="RefSeq" id="WP_110298821.1">
    <property type="nucleotide sequence ID" value="NZ_QJJM01000007.1"/>
</dbReference>
<dbReference type="PANTHER" id="PTHR11104">
    <property type="entry name" value="AMINOGLYCOSIDE N3-ACETYLTRANSFERASE"/>
    <property type="match status" value="1"/>
</dbReference>
<accession>A0A2V3V1X2</accession>
<evidence type="ECO:0000256" key="3">
    <source>
        <dbReference type="ARBA" id="ARBA00022679"/>
    </source>
</evidence>
<dbReference type="InterPro" id="IPR028345">
    <property type="entry name" value="Antibiotic_NAT-like"/>
</dbReference>
<comment type="catalytic activity">
    <reaction evidence="5">
        <text>a 2-deoxystreptamine antibiotic + acetyl-CoA = an N(3)-acetyl-2-deoxystreptamine antibiotic + CoA + H(+)</text>
        <dbReference type="Rhea" id="RHEA:12665"/>
        <dbReference type="ChEBI" id="CHEBI:15378"/>
        <dbReference type="ChEBI" id="CHEBI:57287"/>
        <dbReference type="ChEBI" id="CHEBI:57288"/>
        <dbReference type="ChEBI" id="CHEBI:57921"/>
        <dbReference type="ChEBI" id="CHEBI:77452"/>
        <dbReference type="EC" id="2.3.1.81"/>
    </reaction>
</comment>
<dbReference type="PANTHER" id="PTHR11104:SF0">
    <property type="entry name" value="SPBETA PROPHAGE-DERIVED AMINOGLYCOSIDE N(3')-ACETYLTRANSFERASE-LIKE PROTEIN YOKD"/>
    <property type="match status" value="1"/>
</dbReference>
<evidence type="ECO:0000313" key="6">
    <source>
        <dbReference type="EMBL" id="PXW75064.1"/>
    </source>
</evidence>
<dbReference type="AlphaFoldDB" id="A0A2V3V1X2"/>
<evidence type="ECO:0000256" key="2">
    <source>
        <dbReference type="ARBA" id="ARBA00012882"/>
    </source>
</evidence>
<keyword evidence="3 5" id="KW-0808">Transferase</keyword>
<dbReference type="OrthoDB" id="7330654at2"/>
<reference evidence="6 7" key="1">
    <citation type="submission" date="2018-05" db="EMBL/GenBank/DDBJ databases">
        <title>Genomic Encyclopedia of Type Strains, Phase IV (KMG-IV): sequencing the most valuable type-strain genomes for metagenomic binning, comparative biology and taxonomic classification.</title>
        <authorList>
            <person name="Goeker M."/>
        </authorList>
    </citation>
    <scope>NUCLEOTIDE SEQUENCE [LARGE SCALE GENOMIC DNA]</scope>
    <source>
        <strain evidence="6 7">DSM 3183</strain>
    </source>
</reference>
<dbReference type="Pfam" id="PF02522">
    <property type="entry name" value="Antibiotic_NAT"/>
    <property type="match status" value="1"/>
</dbReference>